<accession>A0A8E2E8K8</accession>
<dbReference type="PANTHER" id="PTHR20858">
    <property type="entry name" value="PHOSPHOMETHYLPYRIMIDINE KINASE"/>
    <property type="match status" value="1"/>
</dbReference>
<dbReference type="Gene3D" id="1.20.910.10">
    <property type="entry name" value="Heme oxygenase-like"/>
    <property type="match status" value="1"/>
</dbReference>
<sequence length="508" mass="56139">MNSKRILVIAGSDSSGGAGLEADQKVIAAHGCYAMTATTALTAQNTQGVYDIHETPSEFVKKQIDACIEDIGVDVVKTGMLASASTIEVVAEAFQRHKVALTVVDPVMISTSGAQLLPEAAVYTLCNKILVLTTILTPNLPEAKLLLRAAGVSFKEPERVEDVVNIAKAIHKLGPKYVLLKGGHLPLTKDRLVSKEEADRSIVLNVLYGEDQAVLMESEYLKSKNTHGTGCSLASAIASNLACGIDMARAVKLANRYVEAGIKLSQDTGRGSGAINHFHSTYTLPFAPGGFIEYLLERKDVRGPWREHTEHEFVQQMAEGTLPLEIFKHYLIQDYLFLIHFSRANALAAYKAKTLEDISRSAENVAHVQEELKLHLEYCKEFSISIDDIEQHEESQACTAYTRYVLDIGQSEDWLALQVALLPCLIGYGMIARRLYDDPKTVREGNTYWKWIETYVAEDYNAAMKNGSELVEKHAVKQSPSRIDELAKIFIHATRMEAGFWDMGSMRA</sequence>
<dbReference type="CDD" id="cd19367">
    <property type="entry name" value="TenA_C_ScTHI20-like"/>
    <property type="match status" value="1"/>
</dbReference>
<dbReference type="Pfam" id="PF08543">
    <property type="entry name" value="Phos_pyr_kin"/>
    <property type="match status" value="1"/>
</dbReference>
<dbReference type="SUPFAM" id="SSF53613">
    <property type="entry name" value="Ribokinase-like"/>
    <property type="match status" value="1"/>
</dbReference>
<feature type="domain" description="Pyridoxamine kinase/Phosphomethylpyrimidine kinase" evidence="2">
    <location>
        <begin position="13"/>
        <end position="275"/>
    </location>
</feature>
<dbReference type="NCBIfam" id="TIGR04306">
    <property type="entry name" value="salvage_TenA"/>
    <property type="match status" value="1"/>
</dbReference>
<keyword evidence="4" id="KW-1185">Reference proteome</keyword>
<gene>
    <name evidence="3" type="ORF">K432DRAFT_383197</name>
</gene>
<dbReference type="FunFam" id="1.20.910.10:FF:000003">
    <property type="entry name" value="Hydroxymethylpyrimidine/phosphomethylpyrimidine kinase THI20"/>
    <property type="match status" value="1"/>
</dbReference>
<dbReference type="SUPFAM" id="SSF48613">
    <property type="entry name" value="Heme oxygenase-like"/>
    <property type="match status" value="1"/>
</dbReference>
<dbReference type="GO" id="GO:0008972">
    <property type="term" value="F:phosphomethylpyrimidine kinase activity"/>
    <property type="evidence" value="ECO:0007669"/>
    <property type="project" value="InterPro"/>
</dbReference>
<evidence type="ECO:0000259" key="1">
    <source>
        <dbReference type="Pfam" id="PF03070"/>
    </source>
</evidence>
<dbReference type="Proteomes" id="UP000250266">
    <property type="component" value="Unassembled WGS sequence"/>
</dbReference>
<organism evidence="3 4">
    <name type="scientific">Lepidopterella palustris CBS 459.81</name>
    <dbReference type="NCBI Taxonomy" id="1314670"/>
    <lineage>
        <taxon>Eukaryota</taxon>
        <taxon>Fungi</taxon>
        <taxon>Dikarya</taxon>
        <taxon>Ascomycota</taxon>
        <taxon>Pezizomycotina</taxon>
        <taxon>Dothideomycetes</taxon>
        <taxon>Pleosporomycetidae</taxon>
        <taxon>Mytilinidiales</taxon>
        <taxon>Argynnaceae</taxon>
        <taxon>Lepidopterella</taxon>
    </lineage>
</organism>
<dbReference type="FunFam" id="3.40.1190.20:FF:000034">
    <property type="entry name" value="Putative hydroxymethylpyrimidine/ phosphomethylpyrimidine kinase 2"/>
    <property type="match status" value="1"/>
</dbReference>
<dbReference type="InterPro" id="IPR013749">
    <property type="entry name" value="PM/HMP-P_kinase-1"/>
</dbReference>
<dbReference type="CDD" id="cd01169">
    <property type="entry name" value="HMPP_kinase"/>
    <property type="match status" value="1"/>
</dbReference>
<evidence type="ECO:0008006" key="5">
    <source>
        <dbReference type="Google" id="ProtNLM"/>
    </source>
</evidence>
<dbReference type="EMBL" id="KV745013">
    <property type="protein sequence ID" value="OCK79275.1"/>
    <property type="molecule type" value="Genomic_DNA"/>
</dbReference>
<dbReference type="NCBIfam" id="TIGR00097">
    <property type="entry name" value="HMP-P_kinase"/>
    <property type="match status" value="1"/>
</dbReference>
<protein>
    <recommendedName>
        <fullName evidence="5">Phosphomethylpyrimidine kinase</fullName>
    </recommendedName>
</protein>
<proteinExistence type="predicted"/>
<evidence type="ECO:0000313" key="4">
    <source>
        <dbReference type="Proteomes" id="UP000250266"/>
    </source>
</evidence>
<evidence type="ECO:0000259" key="2">
    <source>
        <dbReference type="Pfam" id="PF08543"/>
    </source>
</evidence>
<dbReference type="AlphaFoldDB" id="A0A8E2E8K8"/>
<dbReference type="GO" id="GO:0009228">
    <property type="term" value="P:thiamine biosynthetic process"/>
    <property type="evidence" value="ECO:0007669"/>
    <property type="project" value="InterPro"/>
</dbReference>
<dbReference type="Gene3D" id="3.40.1190.20">
    <property type="match status" value="1"/>
</dbReference>
<dbReference type="InterPro" id="IPR016084">
    <property type="entry name" value="Haem_Oase-like_multi-hlx"/>
</dbReference>
<evidence type="ECO:0000313" key="3">
    <source>
        <dbReference type="EMBL" id="OCK79275.1"/>
    </source>
</evidence>
<feature type="domain" description="Thiaminase-2/PQQC" evidence="1">
    <location>
        <begin position="299"/>
        <end position="504"/>
    </location>
</feature>
<dbReference type="GO" id="GO:0050334">
    <property type="term" value="F:thiaminase activity"/>
    <property type="evidence" value="ECO:0007669"/>
    <property type="project" value="InterPro"/>
</dbReference>
<dbReference type="GO" id="GO:0008902">
    <property type="term" value="F:hydroxymethylpyrimidine kinase activity"/>
    <property type="evidence" value="ECO:0007669"/>
    <property type="project" value="TreeGrafter"/>
</dbReference>
<dbReference type="PANTHER" id="PTHR20858:SF17">
    <property type="entry name" value="HYDROXYMETHYLPYRIMIDINE_PHOSPHOMETHYLPYRIMIDINE KINASE THI20-RELATED"/>
    <property type="match status" value="1"/>
</dbReference>
<name>A0A8E2E8K8_9PEZI</name>
<dbReference type="GO" id="GO:0005829">
    <property type="term" value="C:cytosol"/>
    <property type="evidence" value="ECO:0007669"/>
    <property type="project" value="TreeGrafter"/>
</dbReference>
<dbReference type="Pfam" id="PF03070">
    <property type="entry name" value="TENA_THI-4"/>
    <property type="match status" value="1"/>
</dbReference>
<dbReference type="OrthoDB" id="10028886at2759"/>
<dbReference type="InterPro" id="IPR029056">
    <property type="entry name" value="Ribokinase-like"/>
</dbReference>
<dbReference type="InterPro" id="IPR027574">
    <property type="entry name" value="Thiaminase_II"/>
</dbReference>
<reference evidence="3 4" key="1">
    <citation type="journal article" date="2016" name="Nat. Commun.">
        <title>Ectomycorrhizal ecology is imprinted in the genome of the dominant symbiotic fungus Cenococcum geophilum.</title>
        <authorList>
            <consortium name="DOE Joint Genome Institute"/>
            <person name="Peter M."/>
            <person name="Kohler A."/>
            <person name="Ohm R.A."/>
            <person name="Kuo A."/>
            <person name="Krutzmann J."/>
            <person name="Morin E."/>
            <person name="Arend M."/>
            <person name="Barry K.W."/>
            <person name="Binder M."/>
            <person name="Choi C."/>
            <person name="Clum A."/>
            <person name="Copeland A."/>
            <person name="Grisel N."/>
            <person name="Haridas S."/>
            <person name="Kipfer T."/>
            <person name="LaButti K."/>
            <person name="Lindquist E."/>
            <person name="Lipzen A."/>
            <person name="Maire R."/>
            <person name="Meier B."/>
            <person name="Mihaltcheva S."/>
            <person name="Molinier V."/>
            <person name="Murat C."/>
            <person name="Poggeler S."/>
            <person name="Quandt C.A."/>
            <person name="Sperisen C."/>
            <person name="Tritt A."/>
            <person name="Tisserant E."/>
            <person name="Crous P.W."/>
            <person name="Henrissat B."/>
            <person name="Nehls U."/>
            <person name="Egli S."/>
            <person name="Spatafora J.W."/>
            <person name="Grigoriev I.V."/>
            <person name="Martin F.M."/>
        </authorList>
    </citation>
    <scope>NUCLEOTIDE SEQUENCE [LARGE SCALE GENOMIC DNA]</scope>
    <source>
        <strain evidence="3 4">CBS 459.81</strain>
    </source>
</reference>
<dbReference type="InterPro" id="IPR004305">
    <property type="entry name" value="Thiaminase-2/PQQC"/>
</dbReference>
<dbReference type="InterPro" id="IPR004399">
    <property type="entry name" value="HMP/HMP-P_kinase_dom"/>
</dbReference>